<keyword evidence="9" id="KW-0406">Ion transport</keyword>
<evidence type="ECO:0000256" key="14">
    <source>
        <dbReference type="PROSITE-ProRule" id="PRU01360"/>
    </source>
</evidence>
<comment type="subcellular location">
    <subcellularLocation>
        <location evidence="1 14">Cell outer membrane</location>
        <topology evidence="1 14">Multi-pass membrane protein</topology>
    </subcellularLocation>
</comment>
<evidence type="ECO:0000313" key="18">
    <source>
        <dbReference type="EMBL" id="PTU76342.1"/>
    </source>
</evidence>
<dbReference type="Proteomes" id="UP000244064">
    <property type="component" value="Unassembled WGS sequence"/>
</dbReference>
<evidence type="ECO:0000256" key="12">
    <source>
        <dbReference type="ARBA" id="ARBA00023170"/>
    </source>
</evidence>
<dbReference type="SUPFAM" id="SSF56935">
    <property type="entry name" value="Porins"/>
    <property type="match status" value="1"/>
</dbReference>
<dbReference type="InterPro" id="IPR039426">
    <property type="entry name" value="TonB-dep_rcpt-like"/>
</dbReference>
<evidence type="ECO:0000256" key="15">
    <source>
        <dbReference type="RuleBase" id="RU003357"/>
    </source>
</evidence>
<sequence length="762" mass="81993">MAIRSRKHQHRVHSLAALVAATIPGIGYVHAEQAKDGYALPEMVVTEQAKSAYKADRSANAKLAEPLLDTPKTVQVIKQEMLREQGANNLMEALRNTPGITMQLGENGNTAAGDTFMMRGFSTQTSTFVDGVRDLGAISRDIFNLEQVEVVKGATGSDIGRGASSGYINLISKLPTLEDAISGTLGYGTADNANLTADLNQQLGENSALRLNLVRREGGVDGRDYVENSSYGVAPSIAFGLDTPTRLYIYSQHVRQDNRPDGGIPTIGMSGFYSPQTDAVQAARLNLGGKVDREHFYGSSSDYEDVAGDMLTVKLEHDLNDVTTLRNLSRYGRSSMDRVLTGPAGGATSMTAPSIDPSTWAVARTRQLVDQENEILANQTSLSTEFDLGGMRNTLVSGLELMRESQRNESGSTSAQVIGGVAYPAVPLPPANLYNPYAGDLMGKPYKTGAYTDGETKTAAIYLLDTLHLNEQWAINGGLRYEHYDTKTKAATVTAGALVPSRLSESDNLISWNAGVVFKPAANGSLYLAFANSLTPPGSANFALSSSESNDNRPGLDPQETRHVELGTKWDLLDESLALSAAIYRTENSNQVSYDSLSGTYSQDGTIVVKGAEVALVGQITNFWQVSAGIASMDSRQVDDFSRNNAGVVSENTGVRWSPDLTATLWTSYTLGDLTLGGGARYVSEQDRVINGADRSTSNMPSIPSYWVADAMAAYRINDNLNLRLNVYNLFDEEYIATLNNSGARMALGAPRSALLSTEFSF</sequence>
<evidence type="ECO:0000256" key="7">
    <source>
        <dbReference type="ARBA" id="ARBA00022729"/>
    </source>
</evidence>
<dbReference type="InterPro" id="IPR000531">
    <property type="entry name" value="Beta-barrel_TonB"/>
</dbReference>
<dbReference type="GO" id="GO:0038023">
    <property type="term" value="F:signaling receptor activity"/>
    <property type="evidence" value="ECO:0007669"/>
    <property type="project" value="InterPro"/>
</dbReference>
<dbReference type="InterPro" id="IPR012910">
    <property type="entry name" value="Plug_dom"/>
</dbReference>
<name>A0A2T5PF46_9PSED</name>
<dbReference type="GO" id="GO:0009279">
    <property type="term" value="C:cell outer membrane"/>
    <property type="evidence" value="ECO:0007669"/>
    <property type="project" value="UniProtKB-SubCell"/>
</dbReference>
<evidence type="ECO:0000256" key="11">
    <source>
        <dbReference type="ARBA" id="ARBA00023136"/>
    </source>
</evidence>
<reference evidence="18 19" key="1">
    <citation type="submission" date="2018-04" db="EMBL/GenBank/DDBJ databases">
        <title>Pseudomonas sp. nov., isolated from mangrove soil.</title>
        <authorList>
            <person name="Chen C."/>
        </authorList>
    </citation>
    <scope>NUCLEOTIDE SEQUENCE [LARGE SCALE GENOMIC DNA]</scope>
    <source>
        <strain evidence="18 19">TC-11</strain>
    </source>
</reference>
<dbReference type="CDD" id="cd01347">
    <property type="entry name" value="ligand_gated_channel"/>
    <property type="match status" value="1"/>
</dbReference>
<evidence type="ECO:0000256" key="8">
    <source>
        <dbReference type="ARBA" id="ARBA00023004"/>
    </source>
</evidence>
<keyword evidence="4 14" id="KW-1134">Transmembrane beta strand</keyword>
<keyword evidence="10 15" id="KW-0798">TonB box</keyword>
<keyword evidence="7" id="KW-0732">Signal</keyword>
<proteinExistence type="inferred from homology"/>
<dbReference type="GO" id="GO:0015344">
    <property type="term" value="F:siderophore uptake transmembrane transporter activity"/>
    <property type="evidence" value="ECO:0007669"/>
    <property type="project" value="TreeGrafter"/>
</dbReference>
<keyword evidence="8" id="KW-0408">Iron</keyword>
<dbReference type="Gene3D" id="2.170.130.10">
    <property type="entry name" value="TonB-dependent receptor, plug domain"/>
    <property type="match status" value="1"/>
</dbReference>
<comment type="similarity">
    <text evidence="2 14 15">Belongs to the TonB-dependent receptor family.</text>
</comment>
<keyword evidence="5" id="KW-0410">Iron transport</keyword>
<dbReference type="Gene3D" id="2.40.170.20">
    <property type="entry name" value="TonB-dependent receptor, beta-barrel domain"/>
    <property type="match status" value="1"/>
</dbReference>
<evidence type="ECO:0000256" key="9">
    <source>
        <dbReference type="ARBA" id="ARBA00023065"/>
    </source>
</evidence>
<evidence type="ECO:0000256" key="3">
    <source>
        <dbReference type="ARBA" id="ARBA00022448"/>
    </source>
</evidence>
<dbReference type="AlphaFoldDB" id="A0A2T5PF46"/>
<dbReference type="PANTHER" id="PTHR32552:SF89">
    <property type="entry name" value="CATECHOLATE SIDEROPHORE RECEPTOR FIU"/>
    <property type="match status" value="1"/>
</dbReference>
<dbReference type="GO" id="GO:0015891">
    <property type="term" value="P:siderophore transport"/>
    <property type="evidence" value="ECO:0007669"/>
    <property type="project" value="InterPro"/>
</dbReference>
<keyword evidence="11 14" id="KW-0472">Membrane</keyword>
<dbReference type="NCBIfam" id="NF007349">
    <property type="entry name" value="PRK09840.1"/>
    <property type="match status" value="1"/>
</dbReference>
<dbReference type="NCBIfam" id="TIGR01783">
    <property type="entry name" value="TonB-siderophor"/>
    <property type="match status" value="1"/>
</dbReference>
<evidence type="ECO:0000313" key="19">
    <source>
        <dbReference type="Proteomes" id="UP000244064"/>
    </source>
</evidence>
<evidence type="ECO:0000259" key="16">
    <source>
        <dbReference type="Pfam" id="PF00593"/>
    </source>
</evidence>
<dbReference type="Pfam" id="PF07715">
    <property type="entry name" value="Plug"/>
    <property type="match status" value="1"/>
</dbReference>
<dbReference type="InterPro" id="IPR010105">
    <property type="entry name" value="TonB_sidphr_rcpt"/>
</dbReference>
<keyword evidence="19" id="KW-1185">Reference proteome</keyword>
<dbReference type="EMBL" id="QASN01000002">
    <property type="protein sequence ID" value="PTU76342.1"/>
    <property type="molecule type" value="Genomic_DNA"/>
</dbReference>
<evidence type="ECO:0000256" key="6">
    <source>
        <dbReference type="ARBA" id="ARBA00022692"/>
    </source>
</evidence>
<gene>
    <name evidence="18" type="ORF">DBO85_01500</name>
</gene>
<protein>
    <submittedName>
        <fullName evidence="18">Catecholate siderophore receptor Fiu</fullName>
    </submittedName>
</protein>
<organism evidence="18 19">
    <name type="scientific">Pseudomonas mangrovi</name>
    <dbReference type="NCBI Taxonomy" id="2161748"/>
    <lineage>
        <taxon>Bacteria</taxon>
        <taxon>Pseudomonadati</taxon>
        <taxon>Pseudomonadota</taxon>
        <taxon>Gammaproteobacteria</taxon>
        <taxon>Pseudomonadales</taxon>
        <taxon>Pseudomonadaceae</taxon>
        <taxon>Pseudomonas</taxon>
    </lineage>
</organism>
<dbReference type="InterPro" id="IPR036942">
    <property type="entry name" value="Beta-barrel_TonB_sf"/>
</dbReference>
<evidence type="ECO:0000259" key="17">
    <source>
        <dbReference type="Pfam" id="PF07715"/>
    </source>
</evidence>
<dbReference type="OrthoDB" id="9790771at2"/>
<keyword evidence="12 18" id="KW-0675">Receptor</keyword>
<evidence type="ECO:0000256" key="5">
    <source>
        <dbReference type="ARBA" id="ARBA00022496"/>
    </source>
</evidence>
<feature type="domain" description="TonB-dependent receptor-like beta-barrel" evidence="16">
    <location>
        <begin position="272"/>
        <end position="730"/>
    </location>
</feature>
<evidence type="ECO:0000256" key="10">
    <source>
        <dbReference type="ARBA" id="ARBA00023077"/>
    </source>
</evidence>
<evidence type="ECO:0000256" key="13">
    <source>
        <dbReference type="ARBA" id="ARBA00023237"/>
    </source>
</evidence>
<evidence type="ECO:0000256" key="4">
    <source>
        <dbReference type="ARBA" id="ARBA00022452"/>
    </source>
</evidence>
<dbReference type="PANTHER" id="PTHR32552">
    <property type="entry name" value="FERRICHROME IRON RECEPTOR-RELATED"/>
    <property type="match status" value="1"/>
</dbReference>
<dbReference type="RefSeq" id="WP_108104575.1">
    <property type="nucleotide sequence ID" value="NZ_QASN01000002.1"/>
</dbReference>
<keyword evidence="3 14" id="KW-0813">Transport</keyword>
<evidence type="ECO:0000256" key="1">
    <source>
        <dbReference type="ARBA" id="ARBA00004571"/>
    </source>
</evidence>
<keyword evidence="6 14" id="KW-0812">Transmembrane</keyword>
<keyword evidence="13 14" id="KW-0998">Cell outer membrane</keyword>
<accession>A0A2T5PF46</accession>
<dbReference type="PROSITE" id="PS52016">
    <property type="entry name" value="TONB_DEPENDENT_REC_3"/>
    <property type="match status" value="1"/>
</dbReference>
<dbReference type="InterPro" id="IPR037066">
    <property type="entry name" value="Plug_dom_sf"/>
</dbReference>
<feature type="domain" description="TonB-dependent receptor plug" evidence="17">
    <location>
        <begin position="67"/>
        <end position="166"/>
    </location>
</feature>
<evidence type="ECO:0000256" key="2">
    <source>
        <dbReference type="ARBA" id="ARBA00009810"/>
    </source>
</evidence>
<comment type="caution">
    <text evidence="18">The sequence shown here is derived from an EMBL/GenBank/DDBJ whole genome shotgun (WGS) entry which is preliminary data.</text>
</comment>
<dbReference type="Pfam" id="PF00593">
    <property type="entry name" value="TonB_dep_Rec_b-barrel"/>
    <property type="match status" value="1"/>
</dbReference>